<dbReference type="PANTHER" id="PTHR39179">
    <property type="entry name" value="SPORE COAT PROTEIN I"/>
    <property type="match status" value="1"/>
</dbReference>
<sequence length="330" mass="38288">MSALNQLAKDVLLNYGMEVDEFKIIQNSGLKTIWKFDYNGKTACLKRLRHSKERALFSVNAQVYIQNKGGHVPSIYLNNDHEPLTEYNEQLFVVYEWIESKDLHFGKAEDFKIAMEALARFHTESIGYIPPEEAKVSSKIGKWQSQYESMKKRMLKWKIEASNNLNNKSHKAYFDNIDSIIELADISIGMLEKSSYFDICDNELHKFTLCHQDYGVGNVIYANDGPYVIDLDGVTYDLVIRDLRKIIGKKMQKGGVWKENIIKTTLSYYEKYSKLSPEMLELLKIDLLYPHWFFGDVKNLYKKNKSVSANKIESITKLELSKVSLLKDLF</sequence>
<evidence type="ECO:0000313" key="3">
    <source>
        <dbReference type="Proteomes" id="UP001222800"/>
    </source>
</evidence>
<dbReference type="SUPFAM" id="SSF56112">
    <property type="entry name" value="Protein kinase-like (PK-like)"/>
    <property type="match status" value="1"/>
</dbReference>
<dbReference type="InterPro" id="IPR047175">
    <property type="entry name" value="CotS-like"/>
</dbReference>
<dbReference type="EMBL" id="CP120733">
    <property type="protein sequence ID" value="WFD11373.1"/>
    <property type="molecule type" value="Genomic_DNA"/>
</dbReference>
<name>A0ABY8EEK2_9FIRM</name>
<dbReference type="RefSeq" id="WP_277733405.1">
    <property type="nucleotide sequence ID" value="NZ_CP120733.1"/>
</dbReference>
<evidence type="ECO:0000259" key="1">
    <source>
        <dbReference type="Pfam" id="PF01636"/>
    </source>
</evidence>
<dbReference type="NCBIfam" id="TIGR02906">
    <property type="entry name" value="spore_CotS"/>
    <property type="match status" value="1"/>
</dbReference>
<dbReference type="InterPro" id="IPR002575">
    <property type="entry name" value="Aminoglycoside_PTrfase"/>
</dbReference>
<keyword evidence="3" id="KW-1185">Reference proteome</keyword>
<accession>A0ABY8EEK2</accession>
<keyword evidence="2" id="KW-0167">Capsid protein</keyword>
<dbReference type="InterPro" id="IPR014255">
    <property type="entry name" value="Spore_coat_CotS"/>
</dbReference>
<dbReference type="Proteomes" id="UP001222800">
    <property type="component" value="Chromosome"/>
</dbReference>
<keyword evidence="2" id="KW-0946">Virion</keyword>
<organism evidence="2 3">
    <name type="scientific">Tepidibacter hydrothermalis</name>
    <dbReference type="NCBI Taxonomy" id="3036126"/>
    <lineage>
        <taxon>Bacteria</taxon>
        <taxon>Bacillati</taxon>
        <taxon>Bacillota</taxon>
        <taxon>Clostridia</taxon>
        <taxon>Peptostreptococcales</taxon>
        <taxon>Peptostreptococcaceae</taxon>
        <taxon>Tepidibacter</taxon>
    </lineage>
</organism>
<protein>
    <submittedName>
        <fullName evidence="2">CotS family spore coat protein</fullName>
    </submittedName>
</protein>
<proteinExistence type="predicted"/>
<dbReference type="Gene3D" id="3.30.200.20">
    <property type="entry name" value="Phosphorylase Kinase, domain 1"/>
    <property type="match status" value="1"/>
</dbReference>
<dbReference type="Pfam" id="PF01636">
    <property type="entry name" value="APH"/>
    <property type="match status" value="1"/>
</dbReference>
<feature type="domain" description="Aminoglycoside phosphotransferase" evidence="1">
    <location>
        <begin position="42"/>
        <end position="243"/>
    </location>
</feature>
<dbReference type="PANTHER" id="PTHR39179:SF1">
    <property type="entry name" value="SPORE COAT PROTEIN I"/>
    <property type="match status" value="1"/>
</dbReference>
<gene>
    <name evidence="2" type="ORF">P4S50_04655</name>
</gene>
<dbReference type="Gene3D" id="3.90.1200.10">
    <property type="match status" value="1"/>
</dbReference>
<reference evidence="2 3" key="1">
    <citation type="submission" date="2023-03" db="EMBL/GenBank/DDBJ databases">
        <title>Complete genome sequence of Tepidibacter sp. SWIR-1, isolated from a deep-sea hydrothermal vent.</title>
        <authorList>
            <person name="Li X."/>
        </authorList>
    </citation>
    <scope>NUCLEOTIDE SEQUENCE [LARGE SCALE GENOMIC DNA]</scope>
    <source>
        <strain evidence="2 3">SWIR-1</strain>
    </source>
</reference>
<evidence type="ECO:0000313" key="2">
    <source>
        <dbReference type="EMBL" id="WFD11373.1"/>
    </source>
</evidence>
<dbReference type="InterPro" id="IPR011009">
    <property type="entry name" value="Kinase-like_dom_sf"/>
</dbReference>